<evidence type="ECO:0000259" key="7">
    <source>
        <dbReference type="Pfam" id="PF13505"/>
    </source>
</evidence>
<reference evidence="8 9" key="1">
    <citation type="journal article" date="2013" name="PLoS Genet.">
        <title>A gene transfer agent and a dynamic repertoire of secretion systems hold the keys to the explosive radiation of the emerging pathogen Bartonella.</title>
        <authorList>
            <person name="Guy L."/>
            <person name="Nystedt B."/>
            <person name="Toft C."/>
            <person name="Zaremba-Niedzwiedzka K."/>
            <person name="Berglund E.C."/>
            <person name="Granberg F."/>
            <person name="Naslund K."/>
            <person name="Eriksson A.S."/>
            <person name="Andersson S.G."/>
        </authorList>
    </citation>
    <scope>NUCLEOTIDE SEQUENCE [LARGE SCALE GENOMIC DNA]</scope>
    <source>
        <strain evidence="8">Tweed</strain>
    </source>
</reference>
<dbReference type="Gene3D" id="2.40.160.20">
    <property type="match status" value="1"/>
</dbReference>
<organism evidence="8 9">
    <name type="scientific">Bartonella vinsonii subsp. berkhoffii str. Tweed</name>
    <dbReference type="NCBI Taxonomy" id="1094502"/>
    <lineage>
        <taxon>Bacteria</taxon>
        <taxon>Pseudomonadati</taxon>
        <taxon>Pseudomonadota</taxon>
        <taxon>Alphaproteobacteria</taxon>
        <taxon>Hyphomicrobiales</taxon>
        <taxon>Bartonellaceae</taxon>
        <taxon>Bartonella</taxon>
    </lineage>
</organism>
<protein>
    <submittedName>
        <fullName evidence="8">Hemin binding protein</fullName>
    </submittedName>
</protein>
<dbReference type="Proteomes" id="UP000014011">
    <property type="component" value="Unassembled WGS sequence"/>
</dbReference>
<dbReference type="InterPro" id="IPR027385">
    <property type="entry name" value="Beta-barrel_OMP"/>
</dbReference>
<gene>
    <name evidence="8" type="primary">hbp7</name>
    <name evidence="8" type="ORF">BVtw_15900</name>
</gene>
<evidence type="ECO:0000256" key="5">
    <source>
        <dbReference type="ARBA" id="ARBA00038306"/>
    </source>
</evidence>
<name>N6VGQ9_BARVB</name>
<evidence type="ECO:0000256" key="1">
    <source>
        <dbReference type="ARBA" id="ARBA00004442"/>
    </source>
</evidence>
<comment type="subcellular location">
    <subcellularLocation>
        <location evidence="1">Cell outer membrane</location>
    </subcellularLocation>
</comment>
<feature type="domain" description="Outer membrane protein beta-barrel" evidence="7">
    <location>
        <begin position="46"/>
        <end position="290"/>
    </location>
</feature>
<dbReference type="PATRIC" id="fig|1094502.3.peg.1991"/>
<evidence type="ECO:0000256" key="4">
    <source>
        <dbReference type="ARBA" id="ARBA00023237"/>
    </source>
</evidence>
<dbReference type="PANTHER" id="PTHR34001:SF3">
    <property type="entry name" value="BLL7405 PROTEIN"/>
    <property type="match status" value="1"/>
</dbReference>
<evidence type="ECO:0000256" key="3">
    <source>
        <dbReference type="ARBA" id="ARBA00023136"/>
    </source>
</evidence>
<dbReference type="InterPro" id="IPR011250">
    <property type="entry name" value="OMP/PagP_B-barrel"/>
</dbReference>
<sequence length="290" mass="31425">MKTKILTTLSLLTSMATSSAQAADIITPQVPKTSISPVIIVAPPFSWTGLYLGGHIGGFSSKNSLDYAQDATTEKWAWVDKNLSPKPSGFIAGLYAGSNIDLGDNFVFGVDTDITCSGKKDTKTGDEKGISDEDALDSINAVLKEAGLPINRPESSDETIPNIDDLVQSSVTLKEQWSGAIRIRIGFAANRVMPYIAGGIAYAKMQYSMSILSKSYEDPSFIFASGKVFDETQTMVGYTVGGGLDFAMTDNVIMRAEYRYSDFAKQKFADDTLKISSKINNFRVGLAYKF</sequence>
<keyword evidence="4" id="KW-0998">Cell outer membrane</keyword>
<dbReference type="HOGENOM" id="CLU_037100_4_2_5"/>
<comment type="similarity">
    <text evidence="5">Belongs to the Omp25/RopB family.</text>
</comment>
<dbReference type="PANTHER" id="PTHR34001">
    <property type="entry name" value="BLL7405 PROTEIN"/>
    <property type="match status" value="1"/>
</dbReference>
<dbReference type="SUPFAM" id="SSF56925">
    <property type="entry name" value="OMPA-like"/>
    <property type="match status" value="1"/>
</dbReference>
<evidence type="ECO:0000256" key="2">
    <source>
        <dbReference type="ARBA" id="ARBA00022729"/>
    </source>
</evidence>
<accession>N6VGQ9</accession>
<dbReference type="InterPro" id="IPR051692">
    <property type="entry name" value="OMP-like"/>
</dbReference>
<dbReference type="RefSeq" id="WP_010705758.1">
    <property type="nucleotide sequence ID" value="NZ_KB915638.1"/>
</dbReference>
<dbReference type="Pfam" id="PF13505">
    <property type="entry name" value="OMP_b-brl"/>
    <property type="match status" value="1"/>
</dbReference>
<comment type="caution">
    <text evidence="8">The sequence shown here is derived from an EMBL/GenBank/DDBJ whole genome shotgun (WGS) entry which is preliminary data.</text>
</comment>
<dbReference type="AlphaFoldDB" id="N6VGQ9"/>
<dbReference type="EMBL" id="AGWD01000027">
    <property type="protein sequence ID" value="ENN92940.1"/>
    <property type="molecule type" value="Genomic_DNA"/>
</dbReference>
<feature type="signal peptide" evidence="6">
    <location>
        <begin position="1"/>
        <end position="22"/>
    </location>
</feature>
<evidence type="ECO:0000313" key="9">
    <source>
        <dbReference type="Proteomes" id="UP000014011"/>
    </source>
</evidence>
<keyword evidence="3" id="KW-0472">Membrane</keyword>
<keyword evidence="2 6" id="KW-0732">Signal</keyword>
<proteinExistence type="inferred from homology"/>
<evidence type="ECO:0000256" key="6">
    <source>
        <dbReference type="SAM" id="SignalP"/>
    </source>
</evidence>
<evidence type="ECO:0000313" key="8">
    <source>
        <dbReference type="EMBL" id="ENN92940.1"/>
    </source>
</evidence>
<dbReference type="GO" id="GO:0009279">
    <property type="term" value="C:cell outer membrane"/>
    <property type="evidence" value="ECO:0007669"/>
    <property type="project" value="UniProtKB-SubCell"/>
</dbReference>
<feature type="chain" id="PRO_5042479744" evidence="6">
    <location>
        <begin position="23"/>
        <end position="290"/>
    </location>
</feature>